<keyword evidence="2" id="KW-1185">Reference proteome</keyword>
<reference evidence="1 2" key="1">
    <citation type="submission" date="2023-07" db="EMBL/GenBank/DDBJ databases">
        <title>Genomic Encyclopedia of Type Strains, Phase IV (KMG-IV): sequencing the most valuable type-strain genomes for metagenomic binning, comparative biology and taxonomic classification.</title>
        <authorList>
            <person name="Goeker M."/>
        </authorList>
    </citation>
    <scope>NUCLEOTIDE SEQUENCE [LARGE SCALE GENOMIC DNA]</scope>
    <source>
        <strain evidence="1 2">DSM 15561</strain>
    </source>
</reference>
<dbReference type="InterPro" id="IPR036938">
    <property type="entry name" value="PAP2/HPO_sf"/>
</dbReference>
<dbReference type="RefSeq" id="WP_306892153.1">
    <property type="nucleotide sequence ID" value="NZ_JAUSVR010000036.1"/>
</dbReference>
<organism evidence="1 2">
    <name type="scientific">Ancylobacter amanitiformis</name>
    <dbReference type="NCBI Taxonomy" id="217069"/>
    <lineage>
        <taxon>Bacteria</taxon>
        <taxon>Pseudomonadati</taxon>
        <taxon>Pseudomonadota</taxon>
        <taxon>Alphaproteobacteria</taxon>
        <taxon>Hyphomicrobiales</taxon>
        <taxon>Xanthobacteraceae</taxon>
        <taxon>Ancylobacter</taxon>
    </lineage>
</organism>
<protein>
    <submittedName>
        <fullName evidence="1">Uncharacterized protein</fullName>
    </submittedName>
</protein>
<evidence type="ECO:0000313" key="1">
    <source>
        <dbReference type="EMBL" id="MDQ0513535.1"/>
    </source>
</evidence>
<accession>A0ABU0LXX6</accession>
<dbReference type="EMBL" id="JAUSVR010000036">
    <property type="protein sequence ID" value="MDQ0513535.1"/>
    <property type="molecule type" value="Genomic_DNA"/>
</dbReference>
<dbReference type="SUPFAM" id="SSF48317">
    <property type="entry name" value="Acid phosphatase/Vanadium-dependent haloperoxidase"/>
    <property type="match status" value="1"/>
</dbReference>
<proteinExistence type="predicted"/>
<sequence length="333" mass="37432">MELGPFGVLNNDYKRSLRGLHTPMPAWKTGDPAFRSLLDHWLNDVADNIWPAWQRGNWVGAAAATKEAAAKAELELAVRLYHGQGQSQDVLTETPDVPATADGRKPTHEWHYKIEDALVLDPIYLYVKPPVTSFDFRASRTIGSNYLVYDPTFETQRFERLFWGRMSDIQPSTWDIKLHFERPRPWTVATVLDVQNFRWVVAGGDFVTHTGVHPSLLSGHCIQGILGGCSVLDALLDDGGAIDPATFRAIQKYMVDWGDRRVFAGVHYMTDNIASWTLARRLIPHLFNNAAQVKTFAVQAITEHSRVFADIVEHFDSDNSARGMLIDEFGAPS</sequence>
<dbReference type="Gene3D" id="1.20.144.10">
    <property type="entry name" value="Phosphatidic acid phosphatase type 2/haloperoxidase"/>
    <property type="match status" value="1"/>
</dbReference>
<gene>
    <name evidence="1" type="ORF">QOZ99_004458</name>
</gene>
<comment type="caution">
    <text evidence="1">The sequence shown here is derived from an EMBL/GenBank/DDBJ whole genome shotgun (WGS) entry which is preliminary data.</text>
</comment>
<name>A0ABU0LXX6_9HYPH</name>
<evidence type="ECO:0000313" key="2">
    <source>
        <dbReference type="Proteomes" id="UP001235094"/>
    </source>
</evidence>
<dbReference type="Proteomes" id="UP001235094">
    <property type="component" value="Unassembled WGS sequence"/>
</dbReference>